<dbReference type="EMBL" id="BBSC01000010">
    <property type="protein sequence ID" value="GAM77708.1"/>
    <property type="molecule type" value="Genomic_DNA"/>
</dbReference>
<proteinExistence type="predicted"/>
<reference evidence="1 2" key="2">
    <citation type="submission" date="2015-01" db="EMBL/GenBank/DDBJ databases">
        <authorList>
            <consortium name="NBRP consortium"/>
            <person name="Sawabe T."/>
            <person name="Meirelles P."/>
            <person name="Feng G."/>
            <person name="Sayaka M."/>
            <person name="Hattori M."/>
            <person name="Ohkuma M."/>
        </authorList>
    </citation>
    <scope>NUCLEOTIDE SEQUENCE [LARGE SCALE GENOMIC DNA]</scope>
    <source>
        <strain evidence="2">JCM 19241</strain>
    </source>
</reference>
<dbReference type="Pfam" id="PF07208">
    <property type="entry name" value="DUF1414"/>
    <property type="match status" value="1"/>
</dbReference>
<dbReference type="InterPro" id="IPR023202">
    <property type="entry name" value="YejL_sf"/>
</dbReference>
<dbReference type="Gene3D" id="1.10.3390.10">
    <property type="entry name" value="YejL-like"/>
    <property type="match status" value="1"/>
</dbReference>
<reference evidence="1 2" key="1">
    <citation type="submission" date="2015-01" db="EMBL/GenBank/DDBJ databases">
        <title>Vibrio sp. C94 JCM 19241 whole genome shotgun sequence.</title>
        <authorList>
            <person name="Sawabe T."/>
            <person name="Meirelles P."/>
            <person name="Feng G."/>
            <person name="Sayaka M."/>
            <person name="Hattori M."/>
            <person name="Ohkuma M."/>
        </authorList>
    </citation>
    <scope>NUCLEOTIDE SEQUENCE [LARGE SCALE GENOMIC DNA]</scope>
    <source>
        <strain evidence="2">JCM 19241</strain>
    </source>
</reference>
<protein>
    <submittedName>
        <fullName evidence="1">Uncharacterized protein</fullName>
    </submittedName>
</protein>
<accession>A0A0B8QRP3</accession>
<dbReference type="AlphaFoldDB" id="A0A0B8QRP3"/>
<dbReference type="STRING" id="1481914.JCM19241_4372"/>
<evidence type="ECO:0000313" key="2">
    <source>
        <dbReference type="Proteomes" id="UP000031666"/>
    </source>
</evidence>
<comment type="caution">
    <text evidence="1">The sequence shown here is derived from an EMBL/GenBank/DDBJ whole genome shotgun (WGS) entry which is preliminary data.</text>
</comment>
<evidence type="ECO:0000313" key="1">
    <source>
        <dbReference type="EMBL" id="GAM77708.1"/>
    </source>
</evidence>
<sequence length="50" mass="5367">MLDKHESTPELSLMLVGNIATNVLNQNVAKGQRKAIAKTFADALIASVED</sequence>
<dbReference type="Proteomes" id="UP000031666">
    <property type="component" value="Unassembled WGS sequence"/>
</dbReference>
<gene>
    <name evidence="1" type="ORF">JCM19241_4372</name>
</gene>
<name>A0A0B8QRP3_9VIBR</name>
<dbReference type="InterPro" id="IPR009857">
    <property type="entry name" value="UPF0352"/>
</dbReference>
<dbReference type="SUPFAM" id="SSF158651">
    <property type="entry name" value="YejL-like"/>
    <property type="match status" value="1"/>
</dbReference>
<organism evidence="1 2">
    <name type="scientific">Vibrio ishigakensis</name>
    <dbReference type="NCBI Taxonomy" id="1481914"/>
    <lineage>
        <taxon>Bacteria</taxon>
        <taxon>Pseudomonadati</taxon>
        <taxon>Pseudomonadota</taxon>
        <taxon>Gammaproteobacteria</taxon>
        <taxon>Vibrionales</taxon>
        <taxon>Vibrionaceae</taxon>
        <taxon>Vibrio</taxon>
    </lineage>
</organism>